<keyword evidence="7 10" id="KW-0472">Membrane</keyword>
<keyword evidence="6 8" id="KW-0408">Iron</keyword>
<evidence type="ECO:0000256" key="3">
    <source>
        <dbReference type="ARBA" id="ARBA00010617"/>
    </source>
</evidence>
<dbReference type="RefSeq" id="XP_032809616.1">
    <property type="nucleotide sequence ID" value="XM_032953725.1"/>
</dbReference>
<evidence type="ECO:0000313" key="12">
    <source>
        <dbReference type="RefSeq" id="XP_032809532.1"/>
    </source>
</evidence>
<dbReference type="GO" id="GO:0005737">
    <property type="term" value="C:cytoplasm"/>
    <property type="evidence" value="ECO:0007669"/>
    <property type="project" value="TreeGrafter"/>
</dbReference>
<sequence length="512" mass="57828">MGQLLDTTAAAAQEWSSFLGHQALISLAIFCIIFLVLRAILQEVKATKRPLDFPPGPKVIPFLGNVSLFKKPDVALDEVTKQYGEVCSVMVGKISMVFVSGYQAVKEVLVHQGHEFADRPNTPFNKKVNGGLGIIFAPYGKYWMQHRRFTLSTLRNFGLGKSSIEQTIQAEVGFLIEAFKQKGSAFDPHYDLNSAVGNIICSMVKGKRYEYSDKQFQDFLHLVENNLQLQSGLLGTLCNIFPFLMDFPGPQQIIFKSMAKSKQFIRDIISERHATRDPIKPMCLIDAYLSQLEKEDNPNSSFSEQSLIMLALDLFIAGAETTSTTLRWGLLYMMMHPEIQAQCHEEIDKIVGSDRLPCMEDRHSLPYLDAVIHEIQRFSNIVPFGAPHATTADVKFRQYLIPKGTIIMVNMKSVLSDENHWKTPYEFSPENFLDEDGKFVKPDAFLPFSAGPRVCLGENLAKMELFLFFASLLQHFEFYWPDLVSAPTLGYILQITKAPKSYKLGLHLRNGT</sequence>
<evidence type="ECO:0000256" key="9">
    <source>
        <dbReference type="RuleBase" id="RU000461"/>
    </source>
</evidence>
<evidence type="ECO:0000313" key="11">
    <source>
        <dbReference type="Proteomes" id="UP001318040"/>
    </source>
</evidence>
<dbReference type="GO" id="GO:0005506">
    <property type="term" value="F:iron ion binding"/>
    <property type="evidence" value="ECO:0007669"/>
    <property type="project" value="InterPro"/>
</dbReference>
<dbReference type="PANTHER" id="PTHR24300:SF326">
    <property type="entry name" value="CYTOCHROME P450-RELATED"/>
    <property type="match status" value="1"/>
</dbReference>
<evidence type="ECO:0000256" key="4">
    <source>
        <dbReference type="ARBA" id="ARBA00022723"/>
    </source>
</evidence>
<comment type="cofactor">
    <cofactor evidence="1 8">
        <name>heme</name>
        <dbReference type="ChEBI" id="CHEBI:30413"/>
    </cofactor>
</comment>
<keyword evidence="10" id="KW-0812">Transmembrane</keyword>
<protein>
    <submittedName>
        <fullName evidence="12 13">Cytochrome P450 2C8-like</fullName>
    </submittedName>
</protein>
<dbReference type="AlphaFoldDB" id="A0AAJ7T2S1"/>
<dbReference type="InterPro" id="IPR017972">
    <property type="entry name" value="Cyt_P450_CS"/>
</dbReference>
<dbReference type="InterPro" id="IPR002401">
    <property type="entry name" value="Cyt_P450_E_grp-I"/>
</dbReference>
<evidence type="ECO:0000313" key="14">
    <source>
        <dbReference type="RefSeq" id="XP_032809694.1"/>
    </source>
</evidence>
<dbReference type="GO" id="GO:0020037">
    <property type="term" value="F:heme binding"/>
    <property type="evidence" value="ECO:0007669"/>
    <property type="project" value="InterPro"/>
</dbReference>
<reference evidence="12 14" key="1">
    <citation type="submission" date="2025-04" db="UniProtKB">
        <authorList>
            <consortium name="RefSeq"/>
        </authorList>
    </citation>
    <scope>IDENTIFICATION</scope>
    <source>
        <tissue evidence="12 14">Sperm</tissue>
    </source>
</reference>
<keyword evidence="8 9" id="KW-0349">Heme</keyword>
<keyword evidence="9" id="KW-0503">Monooxygenase</keyword>
<proteinExistence type="inferred from homology"/>
<dbReference type="Proteomes" id="UP001318040">
    <property type="component" value="Chromosome 1"/>
</dbReference>
<evidence type="ECO:0000256" key="7">
    <source>
        <dbReference type="ARBA" id="ARBA00023136"/>
    </source>
</evidence>
<evidence type="ECO:0000256" key="6">
    <source>
        <dbReference type="ARBA" id="ARBA00023004"/>
    </source>
</evidence>
<feature type="transmembrane region" description="Helical" evidence="10">
    <location>
        <begin position="23"/>
        <end position="41"/>
    </location>
</feature>
<dbReference type="SUPFAM" id="SSF48264">
    <property type="entry name" value="Cytochrome P450"/>
    <property type="match status" value="1"/>
</dbReference>
<dbReference type="GO" id="GO:0006805">
    <property type="term" value="P:xenobiotic metabolic process"/>
    <property type="evidence" value="ECO:0007669"/>
    <property type="project" value="TreeGrafter"/>
</dbReference>
<dbReference type="RefSeq" id="XP_032809532.1">
    <property type="nucleotide sequence ID" value="XM_032953641.1"/>
</dbReference>
<evidence type="ECO:0000313" key="15">
    <source>
        <dbReference type="RefSeq" id="XP_032809789.1"/>
    </source>
</evidence>
<dbReference type="GO" id="GO:0016712">
    <property type="term" value="F:oxidoreductase activity, acting on paired donors, with incorporation or reduction of molecular oxygen, reduced flavin or flavoprotein as one donor, and incorporation of one atom of oxygen"/>
    <property type="evidence" value="ECO:0007669"/>
    <property type="project" value="InterPro"/>
</dbReference>
<dbReference type="FunFam" id="1.10.630.10:FF:000004">
    <property type="entry name" value="cytochrome P450 2D15 isoform X1"/>
    <property type="match status" value="1"/>
</dbReference>
<keyword evidence="4 8" id="KW-0479">Metal-binding</keyword>
<dbReference type="PRINTS" id="PR00463">
    <property type="entry name" value="EP450I"/>
</dbReference>
<organism evidence="11 15">
    <name type="scientific">Petromyzon marinus</name>
    <name type="common">Sea lamprey</name>
    <dbReference type="NCBI Taxonomy" id="7757"/>
    <lineage>
        <taxon>Eukaryota</taxon>
        <taxon>Metazoa</taxon>
        <taxon>Chordata</taxon>
        <taxon>Craniata</taxon>
        <taxon>Vertebrata</taxon>
        <taxon>Cyclostomata</taxon>
        <taxon>Hyperoartia</taxon>
        <taxon>Petromyzontiformes</taxon>
        <taxon>Petromyzontidae</taxon>
        <taxon>Petromyzon</taxon>
    </lineage>
</organism>
<evidence type="ECO:0000313" key="17">
    <source>
        <dbReference type="RefSeq" id="XP_032809937.1"/>
    </source>
</evidence>
<dbReference type="PANTHER" id="PTHR24300">
    <property type="entry name" value="CYTOCHROME P450 508A4-RELATED"/>
    <property type="match status" value="1"/>
</dbReference>
<dbReference type="Gene3D" id="1.10.630.10">
    <property type="entry name" value="Cytochrome P450"/>
    <property type="match status" value="1"/>
</dbReference>
<evidence type="ECO:0000256" key="10">
    <source>
        <dbReference type="SAM" id="Phobius"/>
    </source>
</evidence>
<feature type="binding site" description="axial binding residue" evidence="8">
    <location>
        <position position="455"/>
    </location>
    <ligand>
        <name>heme</name>
        <dbReference type="ChEBI" id="CHEBI:30413"/>
    </ligand>
    <ligandPart>
        <name>Fe</name>
        <dbReference type="ChEBI" id="CHEBI:18248"/>
    </ligandPart>
</feature>
<name>A0AAJ7T2S1_PETMA</name>
<dbReference type="InterPro" id="IPR050182">
    <property type="entry name" value="Cytochrome_P450_fam2"/>
</dbReference>
<accession>A0AAJ7T2S1</accession>
<dbReference type="Pfam" id="PF00067">
    <property type="entry name" value="p450"/>
    <property type="match status" value="1"/>
</dbReference>
<dbReference type="GO" id="GO:0016020">
    <property type="term" value="C:membrane"/>
    <property type="evidence" value="ECO:0007669"/>
    <property type="project" value="UniProtKB-SubCell"/>
</dbReference>
<evidence type="ECO:0000256" key="5">
    <source>
        <dbReference type="ARBA" id="ARBA00023002"/>
    </source>
</evidence>
<dbReference type="InterPro" id="IPR008069">
    <property type="entry name" value="Cyt_P450_E_grp-I_CYP2D-like"/>
</dbReference>
<dbReference type="RefSeq" id="XP_032809789.1">
    <property type="nucleotide sequence ID" value="XM_032953898.1"/>
</dbReference>
<comment type="subcellular location">
    <subcellularLocation>
        <location evidence="2">Membrane</location>
    </subcellularLocation>
</comment>
<gene>
    <name evidence="12 13 14 15 16 17" type="primary">LOC116942054</name>
</gene>
<dbReference type="PRINTS" id="PR00385">
    <property type="entry name" value="P450"/>
</dbReference>
<dbReference type="InterPro" id="IPR001128">
    <property type="entry name" value="Cyt_P450"/>
</dbReference>
<dbReference type="RefSeq" id="XP_032809694.1">
    <property type="nucleotide sequence ID" value="XM_032953803.1"/>
</dbReference>
<dbReference type="RefSeq" id="XP_032809856.1">
    <property type="nucleotide sequence ID" value="XM_032953965.1"/>
</dbReference>
<evidence type="ECO:0000313" key="16">
    <source>
        <dbReference type="RefSeq" id="XP_032809856.1"/>
    </source>
</evidence>
<dbReference type="RefSeq" id="XP_032809937.1">
    <property type="nucleotide sequence ID" value="XM_032954046.1"/>
</dbReference>
<keyword evidence="10" id="KW-1133">Transmembrane helix</keyword>
<evidence type="ECO:0000313" key="13">
    <source>
        <dbReference type="RefSeq" id="XP_032809616.1"/>
    </source>
</evidence>
<evidence type="ECO:0000256" key="1">
    <source>
        <dbReference type="ARBA" id="ARBA00001971"/>
    </source>
</evidence>
<dbReference type="KEGG" id="pmrn:116942054"/>
<dbReference type="InterPro" id="IPR036396">
    <property type="entry name" value="Cyt_P450_sf"/>
</dbReference>
<dbReference type="PROSITE" id="PS00086">
    <property type="entry name" value="CYTOCHROME_P450"/>
    <property type="match status" value="1"/>
</dbReference>
<comment type="similarity">
    <text evidence="3 9">Belongs to the cytochrome P450 family.</text>
</comment>
<dbReference type="GO" id="GO:0006082">
    <property type="term" value="P:organic acid metabolic process"/>
    <property type="evidence" value="ECO:0007669"/>
    <property type="project" value="TreeGrafter"/>
</dbReference>
<keyword evidence="5 9" id="KW-0560">Oxidoreductase</keyword>
<evidence type="ECO:0000256" key="8">
    <source>
        <dbReference type="PIRSR" id="PIRSR602401-1"/>
    </source>
</evidence>
<reference evidence="11" key="2">
    <citation type="submission" date="2025-05" db="UniProtKB">
        <authorList>
            <consortium name="RefSeq"/>
        </authorList>
    </citation>
    <scope>NUCLEOTIDE SEQUENCE [LARGE SCALE GENOMIC DNA]</scope>
    <source>
        <tissue evidence="13 16">Sperm</tissue>
    </source>
</reference>
<dbReference type="PRINTS" id="PR01686">
    <property type="entry name" value="EP450ICYP2D"/>
</dbReference>
<keyword evidence="11" id="KW-1185">Reference proteome</keyword>
<evidence type="ECO:0000256" key="2">
    <source>
        <dbReference type="ARBA" id="ARBA00004370"/>
    </source>
</evidence>